<comment type="subcellular location">
    <subcellularLocation>
        <location evidence="1">Nucleus</location>
    </subcellularLocation>
</comment>
<feature type="compositionally biased region" description="Polar residues" evidence="10">
    <location>
        <begin position="1190"/>
        <end position="1200"/>
    </location>
</feature>
<dbReference type="Proteomes" id="UP000748025">
    <property type="component" value="Unassembled WGS sequence"/>
</dbReference>
<evidence type="ECO:0000313" key="13">
    <source>
        <dbReference type="Proteomes" id="UP000748025"/>
    </source>
</evidence>
<organism evidence="12 13">
    <name type="scientific">Claviceps pusilla</name>
    <dbReference type="NCBI Taxonomy" id="123648"/>
    <lineage>
        <taxon>Eukaryota</taxon>
        <taxon>Fungi</taxon>
        <taxon>Dikarya</taxon>
        <taxon>Ascomycota</taxon>
        <taxon>Pezizomycotina</taxon>
        <taxon>Sordariomycetes</taxon>
        <taxon>Hypocreomycetidae</taxon>
        <taxon>Hypocreales</taxon>
        <taxon>Clavicipitaceae</taxon>
        <taxon>Claviceps</taxon>
    </lineage>
</organism>
<comment type="caution">
    <text evidence="12">The sequence shown here is derived from an EMBL/GenBank/DDBJ whole genome shotgun (WGS) entry which is preliminary data.</text>
</comment>
<dbReference type="EC" id="2.1.1.37" evidence="9"/>
<dbReference type="PROSITE" id="PS51679">
    <property type="entry name" value="SAM_MT_C5"/>
    <property type="match status" value="1"/>
</dbReference>
<accession>A0A9P7T272</accession>
<dbReference type="GO" id="GO:0003677">
    <property type="term" value="F:DNA binding"/>
    <property type="evidence" value="ECO:0007669"/>
    <property type="project" value="UniProtKB-KW"/>
</dbReference>
<evidence type="ECO:0000256" key="7">
    <source>
        <dbReference type="PROSITE-ProRule" id="PRU01016"/>
    </source>
</evidence>
<dbReference type="GO" id="GO:0044027">
    <property type="term" value="P:negative regulation of gene expression via chromosomal CpG island methylation"/>
    <property type="evidence" value="ECO:0007669"/>
    <property type="project" value="TreeGrafter"/>
</dbReference>
<dbReference type="InterPro" id="IPR001525">
    <property type="entry name" value="C5_MeTfrase"/>
</dbReference>
<proteinExistence type="inferred from homology"/>
<dbReference type="InterPro" id="IPR043151">
    <property type="entry name" value="BAH_sf"/>
</dbReference>
<dbReference type="GO" id="GO:0003682">
    <property type="term" value="F:chromatin binding"/>
    <property type="evidence" value="ECO:0007669"/>
    <property type="project" value="InterPro"/>
</dbReference>
<keyword evidence="4 7" id="KW-0949">S-adenosyl-L-methionine</keyword>
<dbReference type="InterPro" id="IPR050390">
    <property type="entry name" value="C5-Methyltransferase"/>
</dbReference>
<feature type="compositionally biased region" description="Polar residues" evidence="10">
    <location>
        <begin position="1162"/>
        <end position="1179"/>
    </location>
</feature>
<dbReference type="Gene3D" id="2.30.30.490">
    <property type="match status" value="1"/>
</dbReference>
<dbReference type="Gene3D" id="3.90.120.10">
    <property type="entry name" value="DNA Methylase, subunit A, domain 2"/>
    <property type="match status" value="1"/>
</dbReference>
<gene>
    <name evidence="12" type="ORF">E4U43_002882</name>
</gene>
<dbReference type="GO" id="GO:0032259">
    <property type="term" value="P:methylation"/>
    <property type="evidence" value="ECO:0007669"/>
    <property type="project" value="UniProtKB-KW"/>
</dbReference>
<evidence type="ECO:0000256" key="9">
    <source>
        <dbReference type="RuleBase" id="RU000417"/>
    </source>
</evidence>
<dbReference type="GO" id="GO:0005634">
    <property type="term" value="C:nucleus"/>
    <property type="evidence" value="ECO:0007669"/>
    <property type="project" value="UniProtKB-SubCell"/>
</dbReference>
<dbReference type="InterPro" id="IPR018117">
    <property type="entry name" value="C5_DNA_meth_AS"/>
</dbReference>
<dbReference type="PROSITE" id="PS00094">
    <property type="entry name" value="C5_MTASE_1"/>
    <property type="match status" value="1"/>
</dbReference>
<sequence length="1200" mass="134722">MSFVAALKQLPERLLPEEFSAPLSSGHDAASERQTAETADHADQDSTSSATLEKWSDTQADDGWDDATRSRLTVDIPDSHTASPLSYYVPFTPNAVEHNETEALAILRPLLEKTQPRPKPAFFELSLNDFSIYYDTPSYPCEMRSLHYLDTKRMHSNFYVDGILSVADIAIFIRHVPISIVPIDKYTCLDSHTVRGQIWLQSELCRGTDLFYKLETPAKEYKRFFEPFVWVADLAKHVIDFMFIMADKDVKVSIHHFRKEFRAWLSTVHGRSVEFAQWLANHPSDDFRTSVVANIAFIYKEAYSVLGQKMTYFHTIWKEVQDFTMYPEQTLIKNARCALTKDQTIVTEYIHRLFSHLPFGPKLQAGPISPQSQILRCKVISDNHLEHASCLDNMSVEMRPMCSTTTLQNIRPGDTISTARDTEISGSKWKREESNGFTDVDRWFGLVQKVIEKGPDREFEVLWYYRPVDTSCGVMKYPWENELFLSDHCSCLEEHKIQAHEVLATHKVEFGGNSSTKCEFFCRQIYISQDRKWLTLKKHNLYCPHISSTGAGKGTEYLPGETYIVRGDEARSEPCELVGPVEGKPGRYQLRRLLRRLEVDPAASNARPNELVYSSQFALCSSDQMVGRCHVRIFKPGEAIPTPYNRDGVGCFFFMTHEQVEDQDNGLVCRPLQTLPPTFRQGFDPAAKIPRLRGLDLFCGGGNFGRGLEEGGAIQMKWANDIDAKAIHTYMANLESPELASPFLGSIDDLLHQALNGRFSKSVPPIGAVDFISGGSPCPGFSLLTNDKTTDKQRKNQSLVAAFASFIDLYRPKFAVLENVPGIVRTRSNRDQDVFSQLLCAVVGLGYQAQMVLLDASSCGAAQRRTRVFLIIAAPGCHLPARPQQTHSDPPGTRQRGFGRLSTGEAFVERPLAVATPFPFVAASQATGDLPKIFNGQTDTCIEFPDHRVCFGMTRLQRSRISLIPKHPWGMNFLKASQTVLRPSQVALFNSGRENAPASTSSMIRQNSNAYGRMFPDRLMETIVTKSNPGDGKNGRQLHWDEDRPISIMEARRAQGFPDEEVLLGSPQNQYHIVGNSVARQVALALGAAVCEAWVDSHFGTDTHMVVAAREEEGKVTKEQQYAGVGKSINIHHDHDKSHIVFTKTTVTLLARSDASTKRKSCSNQTLHASTSSRITSPRNMIPLKRRATDSTTFTNGRSR</sequence>
<keyword evidence="3 7" id="KW-0808">Transferase</keyword>
<dbReference type="EMBL" id="SRPW01000206">
    <property type="protein sequence ID" value="KAG6016870.1"/>
    <property type="molecule type" value="Genomic_DNA"/>
</dbReference>
<dbReference type="Pfam" id="PF00145">
    <property type="entry name" value="DNA_methylase"/>
    <property type="match status" value="1"/>
</dbReference>
<evidence type="ECO:0000256" key="3">
    <source>
        <dbReference type="ARBA" id="ARBA00022679"/>
    </source>
</evidence>
<dbReference type="InterPro" id="IPR057215">
    <property type="entry name" value="DUF7893"/>
</dbReference>
<evidence type="ECO:0000256" key="6">
    <source>
        <dbReference type="ARBA" id="ARBA00023242"/>
    </source>
</evidence>
<dbReference type="PRINTS" id="PR00105">
    <property type="entry name" value="C5METTRFRASE"/>
</dbReference>
<evidence type="ECO:0000259" key="11">
    <source>
        <dbReference type="PROSITE" id="PS51038"/>
    </source>
</evidence>
<name>A0A9P7T272_9HYPO</name>
<reference evidence="12" key="1">
    <citation type="journal article" date="2020" name="bioRxiv">
        <title>Whole genome comparisons of ergot fungi reveals the divergence and evolution of species within the genus Claviceps are the result of varying mechanisms driving genome evolution and host range expansion.</title>
        <authorList>
            <person name="Wyka S.A."/>
            <person name="Mondo S.J."/>
            <person name="Liu M."/>
            <person name="Dettman J."/>
            <person name="Nalam V."/>
            <person name="Broders K.D."/>
        </authorList>
    </citation>
    <scope>NUCLEOTIDE SEQUENCE</scope>
    <source>
        <strain evidence="12">CCC 602</strain>
    </source>
</reference>
<dbReference type="NCBIfam" id="TIGR00675">
    <property type="entry name" value="dcm"/>
    <property type="match status" value="1"/>
</dbReference>
<dbReference type="InterPro" id="IPR029063">
    <property type="entry name" value="SAM-dependent_MTases_sf"/>
</dbReference>
<comment type="similarity">
    <text evidence="7 8">Belongs to the class I-like SAM-binding methyltransferase superfamily. C5-methyltransferase family.</text>
</comment>
<dbReference type="Gene3D" id="3.40.50.150">
    <property type="entry name" value="Vaccinia Virus protein VP39"/>
    <property type="match status" value="1"/>
</dbReference>
<dbReference type="GO" id="GO:0003886">
    <property type="term" value="F:DNA (cytosine-5-)-methyltransferase activity"/>
    <property type="evidence" value="ECO:0007669"/>
    <property type="project" value="UniProtKB-EC"/>
</dbReference>
<feature type="compositionally biased region" description="Basic and acidic residues" evidence="10">
    <location>
        <begin position="29"/>
        <end position="44"/>
    </location>
</feature>
<feature type="domain" description="BAH" evidence="11">
    <location>
        <begin position="408"/>
        <end position="537"/>
    </location>
</feature>
<evidence type="ECO:0000313" key="12">
    <source>
        <dbReference type="EMBL" id="KAG6016870.1"/>
    </source>
</evidence>
<dbReference type="PANTHER" id="PTHR10629:SF54">
    <property type="entry name" value="DNA METHYLTRANSFERASE DIM-2"/>
    <property type="match status" value="1"/>
</dbReference>
<dbReference type="OrthoDB" id="5376140at2759"/>
<dbReference type="Pfam" id="PF25423">
    <property type="entry name" value="DUF7893"/>
    <property type="match status" value="1"/>
</dbReference>
<dbReference type="SUPFAM" id="SSF53335">
    <property type="entry name" value="S-adenosyl-L-methionine-dependent methyltransferases"/>
    <property type="match status" value="1"/>
</dbReference>
<keyword evidence="6" id="KW-0539">Nucleus</keyword>
<evidence type="ECO:0000256" key="2">
    <source>
        <dbReference type="ARBA" id="ARBA00022603"/>
    </source>
</evidence>
<feature type="active site" evidence="7">
    <location>
        <position position="778"/>
    </location>
</feature>
<feature type="region of interest" description="Disordered" evidence="10">
    <location>
        <begin position="1154"/>
        <end position="1200"/>
    </location>
</feature>
<evidence type="ECO:0000256" key="1">
    <source>
        <dbReference type="ARBA" id="ARBA00004123"/>
    </source>
</evidence>
<dbReference type="AlphaFoldDB" id="A0A9P7T272"/>
<feature type="region of interest" description="Disordered" evidence="10">
    <location>
        <begin position="18"/>
        <end position="63"/>
    </location>
</feature>
<evidence type="ECO:0000256" key="5">
    <source>
        <dbReference type="ARBA" id="ARBA00023125"/>
    </source>
</evidence>
<evidence type="ECO:0000256" key="10">
    <source>
        <dbReference type="SAM" id="MobiDB-lite"/>
    </source>
</evidence>
<comment type="catalytic activity">
    <reaction evidence="9">
        <text>a 2'-deoxycytidine in DNA + S-adenosyl-L-methionine = a 5-methyl-2'-deoxycytidine in DNA + S-adenosyl-L-homocysteine + H(+)</text>
        <dbReference type="Rhea" id="RHEA:13681"/>
        <dbReference type="Rhea" id="RHEA-COMP:11369"/>
        <dbReference type="Rhea" id="RHEA-COMP:11370"/>
        <dbReference type="ChEBI" id="CHEBI:15378"/>
        <dbReference type="ChEBI" id="CHEBI:57856"/>
        <dbReference type="ChEBI" id="CHEBI:59789"/>
        <dbReference type="ChEBI" id="CHEBI:85452"/>
        <dbReference type="ChEBI" id="CHEBI:85454"/>
        <dbReference type="EC" id="2.1.1.37"/>
    </reaction>
</comment>
<evidence type="ECO:0000256" key="8">
    <source>
        <dbReference type="RuleBase" id="RU000416"/>
    </source>
</evidence>
<dbReference type="PANTHER" id="PTHR10629">
    <property type="entry name" value="CYTOSINE-SPECIFIC METHYLTRANSFERASE"/>
    <property type="match status" value="1"/>
</dbReference>
<dbReference type="PROSITE" id="PS51038">
    <property type="entry name" value="BAH"/>
    <property type="match status" value="1"/>
</dbReference>
<protein>
    <recommendedName>
        <fullName evidence="9">Cytosine-specific methyltransferase</fullName>
        <ecNumber evidence="9">2.1.1.37</ecNumber>
    </recommendedName>
</protein>
<evidence type="ECO:0000256" key="4">
    <source>
        <dbReference type="ARBA" id="ARBA00022691"/>
    </source>
</evidence>
<dbReference type="InterPro" id="IPR001025">
    <property type="entry name" value="BAH_dom"/>
</dbReference>
<keyword evidence="13" id="KW-1185">Reference proteome</keyword>
<keyword evidence="5" id="KW-0238">DNA-binding</keyword>
<keyword evidence="2 7" id="KW-0489">Methyltransferase</keyword>